<keyword evidence="2" id="KW-1185">Reference proteome</keyword>
<proteinExistence type="predicted"/>
<dbReference type="AlphaFoldDB" id="A0A4Z1EY02"/>
<accession>A0A4Z1EY02</accession>
<evidence type="ECO:0000313" key="1">
    <source>
        <dbReference type="EMBL" id="TGO16400.1"/>
    </source>
</evidence>
<comment type="caution">
    <text evidence="1">The sequence shown here is derived from an EMBL/GenBank/DDBJ whole genome shotgun (WGS) entry which is preliminary data.</text>
</comment>
<sequence length="102" mass="11112">MRPVLRSEVVQECHERTTVIKRNSIPMNDQIALRALAVKLKISFARVEAENAGNIMIKGKNDLPENANSGSTSKSKSWTFALASTASARVKLLSTSPKTGEN</sequence>
<name>A0A4Z1EY02_9HELO</name>
<dbReference type="Proteomes" id="UP000297910">
    <property type="component" value="Unassembled WGS sequence"/>
</dbReference>
<reference evidence="1 2" key="1">
    <citation type="submission" date="2017-12" db="EMBL/GenBank/DDBJ databases">
        <title>Comparative genomics of Botrytis spp.</title>
        <authorList>
            <person name="Valero-Jimenez C.A."/>
            <person name="Tapia P."/>
            <person name="Veloso J."/>
            <person name="Silva-Moreno E."/>
            <person name="Staats M."/>
            <person name="Valdes J.H."/>
            <person name="Van Kan J.A.L."/>
        </authorList>
    </citation>
    <scope>NUCLEOTIDE SEQUENCE [LARGE SCALE GENOMIC DNA]</scope>
    <source>
        <strain evidence="1 2">Bp0003</strain>
    </source>
</reference>
<dbReference type="EMBL" id="PQXI01000498">
    <property type="protein sequence ID" value="TGO16400.1"/>
    <property type="molecule type" value="Genomic_DNA"/>
</dbReference>
<organism evidence="1 2">
    <name type="scientific">Botrytis paeoniae</name>
    <dbReference type="NCBI Taxonomy" id="278948"/>
    <lineage>
        <taxon>Eukaryota</taxon>
        <taxon>Fungi</taxon>
        <taxon>Dikarya</taxon>
        <taxon>Ascomycota</taxon>
        <taxon>Pezizomycotina</taxon>
        <taxon>Leotiomycetes</taxon>
        <taxon>Helotiales</taxon>
        <taxon>Sclerotiniaceae</taxon>
        <taxon>Botrytis</taxon>
    </lineage>
</organism>
<gene>
    <name evidence="1" type="ORF">BPAE_0500g00060</name>
</gene>
<evidence type="ECO:0000313" key="2">
    <source>
        <dbReference type="Proteomes" id="UP000297910"/>
    </source>
</evidence>
<protein>
    <submittedName>
        <fullName evidence="1">Uncharacterized protein</fullName>
    </submittedName>
</protein>